<dbReference type="PIR" id="S35176">
    <property type="entry name" value="S35176"/>
</dbReference>
<evidence type="ECO:0000256" key="3">
    <source>
        <dbReference type="ARBA" id="ARBA00022723"/>
    </source>
</evidence>
<name>Q08572_CATRO</name>
<evidence type="ECO:0000256" key="2">
    <source>
        <dbReference type="ARBA" id="ARBA00022617"/>
    </source>
</evidence>
<dbReference type="GO" id="GO:0004497">
    <property type="term" value="F:monooxygenase activity"/>
    <property type="evidence" value="ECO:0007669"/>
    <property type="project" value="UniProtKB-KW"/>
</dbReference>
<reference evidence="7" key="2">
    <citation type="journal article" date="1993" name="Plant Mol. Biol.">
        <title>Isolation of cytochrome P-450 cDNA clones from the higher plant Catharanthus roseus by a PCR strategy.</title>
        <authorList>
            <person name="Meijer A.H."/>
            <person name="Souer E."/>
            <person name="Verpoorte R."/>
            <person name="Hoge J.H.C."/>
        </authorList>
    </citation>
    <scope>NUCLEOTIDE SEQUENCE</scope>
</reference>
<keyword evidence="3" id="KW-0479">Metal-binding</keyword>
<protein>
    <submittedName>
        <fullName evidence="7">Cytochrome P450</fullName>
    </submittedName>
</protein>
<sequence length="62" mass="6896">ICPGLPMAARVVPLVIASFLHFFSWSFPNGKDAQQLDMNEKLDAALVKEQPLFVIPQPRTTT</sequence>
<evidence type="ECO:0000256" key="1">
    <source>
        <dbReference type="ARBA" id="ARBA00010617"/>
    </source>
</evidence>
<dbReference type="EMBL" id="X69783">
    <property type="protein sequence ID" value="CAA49438.1"/>
    <property type="molecule type" value="mRNA"/>
</dbReference>
<keyword evidence="5" id="KW-0560">Oxidoreductase</keyword>
<keyword evidence="6" id="KW-0732">Signal</keyword>
<dbReference type="PANTHER" id="PTHR47950">
    <property type="entry name" value="CYTOCHROME P450, FAMILY 76, SUBFAMILY C, POLYPEPTIDE 5-RELATED"/>
    <property type="match status" value="1"/>
</dbReference>
<keyword evidence="2" id="KW-0349">Heme</keyword>
<dbReference type="AlphaFoldDB" id="Q08572"/>
<evidence type="ECO:0000256" key="4">
    <source>
        <dbReference type="ARBA" id="ARBA00023004"/>
    </source>
</evidence>
<accession>Q08572</accession>
<dbReference type="PANTHER" id="PTHR47950:SF6">
    <property type="entry name" value="CYTOCHROME P450"/>
    <property type="match status" value="1"/>
</dbReference>
<keyword evidence="4" id="KW-0408">Iron</keyword>
<dbReference type="GO" id="GO:0016705">
    <property type="term" value="F:oxidoreductase activity, acting on paired donors, with incorporation or reduction of molecular oxygen"/>
    <property type="evidence" value="ECO:0007669"/>
    <property type="project" value="InterPro"/>
</dbReference>
<evidence type="ECO:0000256" key="6">
    <source>
        <dbReference type="SAM" id="SignalP"/>
    </source>
</evidence>
<dbReference type="SUPFAM" id="SSF48264">
    <property type="entry name" value="Cytochrome P450"/>
    <property type="match status" value="1"/>
</dbReference>
<dbReference type="GO" id="GO:0020037">
    <property type="term" value="F:heme binding"/>
    <property type="evidence" value="ECO:0007669"/>
    <property type="project" value="InterPro"/>
</dbReference>
<evidence type="ECO:0000313" key="7">
    <source>
        <dbReference type="EMBL" id="CAA49438.1"/>
    </source>
</evidence>
<feature type="signal peptide" evidence="6">
    <location>
        <begin position="1"/>
        <end position="17"/>
    </location>
</feature>
<reference evidence="7" key="1">
    <citation type="submission" date="1992-12" db="EMBL/GenBank/DDBJ databases">
        <authorList>
            <person name="Meijer A.H."/>
        </authorList>
    </citation>
    <scope>NUCLEOTIDE SEQUENCE</scope>
</reference>
<proteinExistence type="evidence at transcript level"/>
<comment type="similarity">
    <text evidence="1">Belongs to the cytochrome P450 family.</text>
</comment>
<evidence type="ECO:0000256" key="5">
    <source>
        <dbReference type="ARBA" id="ARBA00023033"/>
    </source>
</evidence>
<keyword evidence="5" id="KW-0503">Monooxygenase</keyword>
<feature type="chain" id="PRO_5004166498" evidence="6">
    <location>
        <begin position="18"/>
        <end position="62"/>
    </location>
</feature>
<dbReference type="GO" id="GO:0005506">
    <property type="term" value="F:iron ion binding"/>
    <property type="evidence" value="ECO:0007669"/>
    <property type="project" value="InterPro"/>
</dbReference>
<dbReference type="InterPro" id="IPR036396">
    <property type="entry name" value="Cyt_P450_sf"/>
</dbReference>
<gene>
    <name evidence="7" type="primary">P450CR11</name>
</gene>
<organism evidence="7">
    <name type="scientific">Catharanthus roseus</name>
    <name type="common">Madagascar periwinkle</name>
    <name type="synonym">Vinca rosea</name>
    <dbReference type="NCBI Taxonomy" id="4058"/>
    <lineage>
        <taxon>Eukaryota</taxon>
        <taxon>Viridiplantae</taxon>
        <taxon>Streptophyta</taxon>
        <taxon>Embryophyta</taxon>
        <taxon>Tracheophyta</taxon>
        <taxon>Spermatophyta</taxon>
        <taxon>Magnoliopsida</taxon>
        <taxon>eudicotyledons</taxon>
        <taxon>Gunneridae</taxon>
        <taxon>Pentapetalae</taxon>
        <taxon>asterids</taxon>
        <taxon>lamiids</taxon>
        <taxon>Gentianales</taxon>
        <taxon>Apocynaceae</taxon>
        <taxon>Rauvolfioideae</taxon>
        <taxon>Vinceae</taxon>
        <taxon>Catharanthinae</taxon>
        <taxon>Catharanthus</taxon>
    </lineage>
</organism>
<feature type="non-terminal residue" evidence="7">
    <location>
        <position position="1"/>
    </location>
</feature>